<dbReference type="EMBL" id="CM037161">
    <property type="protein sequence ID" value="KAH7854843.1"/>
    <property type="molecule type" value="Genomic_DNA"/>
</dbReference>
<accession>A0ACB7YN39</accession>
<gene>
    <name evidence="1" type="ORF">Vadar_018320</name>
</gene>
<evidence type="ECO:0000313" key="2">
    <source>
        <dbReference type="Proteomes" id="UP000828048"/>
    </source>
</evidence>
<comment type="caution">
    <text evidence="1">The sequence shown here is derived from an EMBL/GenBank/DDBJ whole genome shotgun (WGS) entry which is preliminary data.</text>
</comment>
<reference evidence="1 2" key="1">
    <citation type="journal article" date="2021" name="Hortic Res">
        <title>High-quality reference genome and annotation aids understanding of berry development for evergreen blueberry (Vaccinium darrowii).</title>
        <authorList>
            <person name="Yu J."/>
            <person name="Hulse-Kemp A.M."/>
            <person name="Babiker E."/>
            <person name="Staton M."/>
        </authorList>
    </citation>
    <scope>NUCLEOTIDE SEQUENCE [LARGE SCALE GENOMIC DNA]</scope>
    <source>
        <strain evidence="2">cv. NJ 8807/NJ 8810</strain>
        <tissue evidence="1">Young leaf</tissue>
    </source>
</reference>
<protein>
    <submittedName>
        <fullName evidence="1">Uncharacterized protein</fullName>
    </submittedName>
</protein>
<sequence length="241" mass="27208">MTLISTRREEASKWVTPLCPEMDKRLGAAFNESKTWAVSESGDGVYEVHSQPNATVHLSRRICSCQKWQLLGFPCSHAVVVISSLGKDHAPYVDPYLYTQTFQNLYSFSVQPIPTEWMPDQHVNEDFLLPPLCKRPPGRPKIRRIPSRGENISLIRCGSPRNVVLIIPSDDTPVFSRSELKQLSPPLSPICSCLADGRLPIRPYFYRLSIGLKQVMPPETFQALSKLRSRSASLKVRTPTF</sequence>
<evidence type="ECO:0000313" key="1">
    <source>
        <dbReference type="EMBL" id="KAH7854843.1"/>
    </source>
</evidence>
<dbReference type="Proteomes" id="UP000828048">
    <property type="component" value="Chromosome 11"/>
</dbReference>
<name>A0ACB7YN39_9ERIC</name>
<keyword evidence="2" id="KW-1185">Reference proteome</keyword>
<organism evidence="1 2">
    <name type="scientific">Vaccinium darrowii</name>
    <dbReference type="NCBI Taxonomy" id="229202"/>
    <lineage>
        <taxon>Eukaryota</taxon>
        <taxon>Viridiplantae</taxon>
        <taxon>Streptophyta</taxon>
        <taxon>Embryophyta</taxon>
        <taxon>Tracheophyta</taxon>
        <taxon>Spermatophyta</taxon>
        <taxon>Magnoliopsida</taxon>
        <taxon>eudicotyledons</taxon>
        <taxon>Gunneridae</taxon>
        <taxon>Pentapetalae</taxon>
        <taxon>asterids</taxon>
        <taxon>Ericales</taxon>
        <taxon>Ericaceae</taxon>
        <taxon>Vaccinioideae</taxon>
        <taxon>Vaccinieae</taxon>
        <taxon>Vaccinium</taxon>
    </lineage>
</organism>
<proteinExistence type="predicted"/>